<evidence type="ECO:0000313" key="3">
    <source>
        <dbReference type="Proteomes" id="UP001185092"/>
    </source>
</evidence>
<dbReference type="PANTHER" id="PTHR30469:SF15">
    <property type="entry name" value="HLYD FAMILY OF SECRETION PROTEINS"/>
    <property type="match status" value="1"/>
</dbReference>
<dbReference type="GO" id="GO:1990281">
    <property type="term" value="C:efflux pump complex"/>
    <property type="evidence" value="ECO:0007669"/>
    <property type="project" value="TreeGrafter"/>
</dbReference>
<dbReference type="RefSeq" id="WP_309940514.1">
    <property type="nucleotide sequence ID" value="NZ_AP025306.1"/>
</dbReference>
<feature type="domain" description="Multidrug resistance protein MdtA-like barrel-sandwich hybrid" evidence="1">
    <location>
        <begin position="71"/>
        <end position="217"/>
    </location>
</feature>
<proteinExistence type="predicted"/>
<protein>
    <submittedName>
        <fullName evidence="2">Multidrug efflux pump subunit AcrA (Membrane-fusion protein)</fullName>
    </submittedName>
</protein>
<organism evidence="2 3">
    <name type="scientific">Aureibacter tunicatorum</name>
    <dbReference type="NCBI Taxonomy" id="866807"/>
    <lineage>
        <taxon>Bacteria</taxon>
        <taxon>Pseudomonadati</taxon>
        <taxon>Bacteroidota</taxon>
        <taxon>Cytophagia</taxon>
        <taxon>Cytophagales</taxon>
        <taxon>Persicobacteraceae</taxon>
        <taxon>Aureibacter</taxon>
    </lineage>
</organism>
<sequence length="371" mass="40745">MKKRIISLSLGVFVLVISIGIIKNLPTKASTDSQAVSEPKGVLVEVVQPLIGTVEQSIEVTGRLRAVDRYEIVSEVDGQLLSSAKIFREGAIYKKNEILLQIDAEEFAIGISADRADFVNLITTALPDLKADYPSSYPLWKQYLSNVSVEDELPALPKAGSEQERLFLIGQGIHGSYYKIKSSEEKLRKYTLRAPFTGVITTSNVDAGTAVRSGSELGTFISSEAFDLEVTVPLAEMKNLAIGTKTVLYSSDIEGDWQGRVVRIGGDVDKSSQSVKVFIRVYDNHLKEGMFLNAKMEAKPFVEAMSLPRKLLNNNHEVFIVENNILKLKPVEVLSVQGDQAVISGLDSNAYVLKTVIKSAYDGMKVRVKQG</sequence>
<evidence type="ECO:0000259" key="1">
    <source>
        <dbReference type="Pfam" id="PF25917"/>
    </source>
</evidence>
<keyword evidence="3" id="KW-1185">Reference proteome</keyword>
<dbReference type="GO" id="GO:0015562">
    <property type="term" value="F:efflux transmembrane transporter activity"/>
    <property type="evidence" value="ECO:0007669"/>
    <property type="project" value="TreeGrafter"/>
</dbReference>
<accession>A0AAE3XRE3</accession>
<dbReference type="Gene3D" id="1.10.287.470">
    <property type="entry name" value="Helix hairpin bin"/>
    <property type="match status" value="1"/>
</dbReference>
<dbReference type="Pfam" id="PF25917">
    <property type="entry name" value="BSH_RND"/>
    <property type="match status" value="1"/>
</dbReference>
<dbReference type="AlphaFoldDB" id="A0AAE3XRE3"/>
<evidence type="ECO:0000313" key="2">
    <source>
        <dbReference type="EMBL" id="MDR6240511.1"/>
    </source>
</evidence>
<reference evidence="2" key="1">
    <citation type="submission" date="2023-07" db="EMBL/GenBank/DDBJ databases">
        <title>Genomic Encyclopedia of Type Strains, Phase IV (KMG-IV): sequencing the most valuable type-strain genomes for metagenomic binning, comparative biology and taxonomic classification.</title>
        <authorList>
            <person name="Goeker M."/>
        </authorList>
    </citation>
    <scope>NUCLEOTIDE SEQUENCE</scope>
    <source>
        <strain evidence="2">DSM 26174</strain>
    </source>
</reference>
<dbReference type="Gene3D" id="2.40.30.170">
    <property type="match status" value="1"/>
</dbReference>
<dbReference type="PANTHER" id="PTHR30469">
    <property type="entry name" value="MULTIDRUG RESISTANCE PROTEIN MDTA"/>
    <property type="match status" value="1"/>
</dbReference>
<comment type="caution">
    <text evidence="2">The sequence shown here is derived from an EMBL/GenBank/DDBJ whole genome shotgun (WGS) entry which is preliminary data.</text>
</comment>
<dbReference type="Gene3D" id="2.40.50.100">
    <property type="match status" value="1"/>
</dbReference>
<dbReference type="InterPro" id="IPR058625">
    <property type="entry name" value="MdtA-like_BSH"/>
</dbReference>
<dbReference type="Gene3D" id="2.40.420.20">
    <property type="match status" value="1"/>
</dbReference>
<gene>
    <name evidence="2" type="ORF">HNQ88_003587</name>
</gene>
<dbReference type="EMBL" id="JAVDQD010000005">
    <property type="protein sequence ID" value="MDR6240511.1"/>
    <property type="molecule type" value="Genomic_DNA"/>
</dbReference>
<name>A0AAE3XRE3_9BACT</name>
<dbReference type="SUPFAM" id="SSF111369">
    <property type="entry name" value="HlyD-like secretion proteins"/>
    <property type="match status" value="1"/>
</dbReference>
<dbReference type="Proteomes" id="UP001185092">
    <property type="component" value="Unassembled WGS sequence"/>
</dbReference>